<dbReference type="InterPro" id="IPR001478">
    <property type="entry name" value="PDZ"/>
</dbReference>
<keyword evidence="2" id="KW-0378">Hydrolase</keyword>
<proteinExistence type="predicted"/>
<organism evidence="2 3">
    <name type="scientific">Geofilum rubicundum JCM 15548</name>
    <dbReference type="NCBI Taxonomy" id="1236989"/>
    <lineage>
        <taxon>Bacteria</taxon>
        <taxon>Pseudomonadati</taxon>
        <taxon>Bacteroidota</taxon>
        <taxon>Bacteroidia</taxon>
        <taxon>Marinilabiliales</taxon>
        <taxon>Marinilabiliaceae</taxon>
        <taxon>Geofilum</taxon>
    </lineage>
</organism>
<dbReference type="EMBL" id="BAZW01000043">
    <property type="protein sequence ID" value="GAO31267.1"/>
    <property type="molecule type" value="Genomic_DNA"/>
</dbReference>
<comment type="caution">
    <text evidence="2">The sequence shown here is derived from an EMBL/GenBank/DDBJ whole genome shotgun (WGS) entry which is preliminary data.</text>
</comment>
<keyword evidence="3" id="KW-1185">Reference proteome</keyword>
<dbReference type="STRING" id="1236989.JCM15548_13615"/>
<dbReference type="Gene3D" id="2.30.42.10">
    <property type="match status" value="1"/>
</dbReference>
<dbReference type="InterPro" id="IPR041489">
    <property type="entry name" value="PDZ_6"/>
</dbReference>
<dbReference type="RefSeq" id="WP_227625906.1">
    <property type="nucleotide sequence ID" value="NZ_BAZW01000043.1"/>
</dbReference>
<dbReference type="SUPFAM" id="SSF50156">
    <property type="entry name" value="PDZ domain-like"/>
    <property type="match status" value="1"/>
</dbReference>
<dbReference type="CDD" id="cd06782">
    <property type="entry name" value="cpPDZ_CPP-like"/>
    <property type="match status" value="1"/>
</dbReference>
<dbReference type="GO" id="GO:0006508">
    <property type="term" value="P:proteolysis"/>
    <property type="evidence" value="ECO:0007669"/>
    <property type="project" value="UniProtKB-KW"/>
</dbReference>
<evidence type="ECO:0000313" key="2">
    <source>
        <dbReference type="EMBL" id="GAO31267.1"/>
    </source>
</evidence>
<dbReference type="AlphaFoldDB" id="A0A0E9M0A8"/>
<keyword evidence="2" id="KW-0645">Protease</keyword>
<dbReference type="Proteomes" id="UP000032900">
    <property type="component" value="Unassembled WGS sequence"/>
</dbReference>
<name>A0A0E9M0A8_9BACT</name>
<feature type="domain" description="PDZ" evidence="1">
    <location>
        <begin position="1"/>
        <end position="49"/>
    </location>
</feature>
<dbReference type="InterPro" id="IPR036034">
    <property type="entry name" value="PDZ_sf"/>
</dbReference>
<sequence length="121" mass="13536">MPAQESGLKAGDRILKIDGISMEKVETPDVSEKLKGAAGTEVKVLVQRPGIDEELEITIERRVIQINPVPYYGMINENTGLIILNNFTQNASREVEKAYNDLKQNKNMSTWCSICVEIRAD</sequence>
<reference evidence="2 3" key="1">
    <citation type="journal article" date="2015" name="Microbes Environ.">
        <title>Distribution and evolution of nitrogen fixation genes in the phylum bacteroidetes.</title>
        <authorList>
            <person name="Inoue J."/>
            <person name="Oshima K."/>
            <person name="Suda W."/>
            <person name="Sakamoto M."/>
            <person name="Iino T."/>
            <person name="Noda S."/>
            <person name="Hongoh Y."/>
            <person name="Hattori M."/>
            <person name="Ohkuma M."/>
        </authorList>
    </citation>
    <scope>NUCLEOTIDE SEQUENCE [LARGE SCALE GENOMIC DNA]</scope>
    <source>
        <strain evidence="2">JCM 15548</strain>
    </source>
</reference>
<dbReference type="GO" id="GO:0004175">
    <property type="term" value="F:endopeptidase activity"/>
    <property type="evidence" value="ECO:0007669"/>
    <property type="project" value="TreeGrafter"/>
</dbReference>
<dbReference type="PROSITE" id="PS50106">
    <property type="entry name" value="PDZ"/>
    <property type="match status" value="1"/>
</dbReference>
<dbReference type="PANTHER" id="PTHR32060">
    <property type="entry name" value="TAIL-SPECIFIC PROTEASE"/>
    <property type="match status" value="1"/>
</dbReference>
<gene>
    <name evidence="2" type="ORF">JCM15548_13615</name>
</gene>
<dbReference type="Pfam" id="PF17820">
    <property type="entry name" value="PDZ_6"/>
    <property type="match status" value="1"/>
</dbReference>
<evidence type="ECO:0000259" key="1">
    <source>
        <dbReference type="PROSITE" id="PS50106"/>
    </source>
</evidence>
<protein>
    <submittedName>
        <fullName evidence="2">Carboxy-terminal processing protease</fullName>
    </submittedName>
</protein>
<dbReference type="PANTHER" id="PTHR32060:SF22">
    <property type="entry name" value="CARBOXYL-TERMINAL-PROCESSING PEPTIDASE 3, CHLOROPLASTIC"/>
    <property type="match status" value="1"/>
</dbReference>
<evidence type="ECO:0000313" key="3">
    <source>
        <dbReference type="Proteomes" id="UP000032900"/>
    </source>
</evidence>
<accession>A0A0E9M0A8</accession>